<keyword evidence="2" id="KW-0732">Signal</keyword>
<evidence type="ECO:0000256" key="1">
    <source>
        <dbReference type="SAM" id="MobiDB-lite"/>
    </source>
</evidence>
<evidence type="ECO:0000256" key="2">
    <source>
        <dbReference type="SAM" id="SignalP"/>
    </source>
</evidence>
<reference evidence="3 4" key="1">
    <citation type="submission" date="2024-08" db="EMBL/GenBank/DDBJ databases">
        <authorList>
            <person name="Cucini C."/>
            <person name="Frati F."/>
        </authorList>
    </citation>
    <scope>NUCLEOTIDE SEQUENCE [LARGE SCALE GENOMIC DNA]</scope>
</reference>
<organism evidence="3 4">
    <name type="scientific">Orchesella dallaii</name>
    <dbReference type="NCBI Taxonomy" id="48710"/>
    <lineage>
        <taxon>Eukaryota</taxon>
        <taxon>Metazoa</taxon>
        <taxon>Ecdysozoa</taxon>
        <taxon>Arthropoda</taxon>
        <taxon>Hexapoda</taxon>
        <taxon>Collembola</taxon>
        <taxon>Entomobryomorpha</taxon>
        <taxon>Entomobryoidea</taxon>
        <taxon>Orchesellidae</taxon>
        <taxon>Orchesellinae</taxon>
        <taxon>Orchesella</taxon>
    </lineage>
</organism>
<name>A0ABP1S5L1_9HEXA</name>
<feature type="signal peptide" evidence="2">
    <location>
        <begin position="1"/>
        <end position="21"/>
    </location>
</feature>
<dbReference type="Proteomes" id="UP001642540">
    <property type="component" value="Unassembled WGS sequence"/>
</dbReference>
<keyword evidence="4" id="KW-1185">Reference proteome</keyword>
<feature type="chain" id="PRO_5046375563" evidence="2">
    <location>
        <begin position="22"/>
        <end position="115"/>
    </location>
</feature>
<evidence type="ECO:0000313" key="4">
    <source>
        <dbReference type="Proteomes" id="UP001642540"/>
    </source>
</evidence>
<feature type="region of interest" description="Disordered" evidence="1">
    <location>
        <begin position="19"/>
        <end position="115"/>
    </location>
</feature>
<sequence length="115" mass="12417">MMFIRSLFIVTLLSLFTLSLSSEEEAGERSKGGRFTRPPALANMTTPGPEAIQDVGGRVTGAFADNDDDDDDDDEEDDDYESSEESDEDEEEDDEPTAATPQTTLPTPAAPAPQT</sequence>
<accession>A0ABP1S5L1</accession>
<feature type="compositionally biased region" description="Acidic residues" evidence="1">
    <location>
        <begin position="65"/>
        <end position="96"/>
    </location>
</feature>
<protein>
    <submittedName>
        <fullName evidence="3">Uncharacterized protein</fullName>
    </submittedName>
</protein>
<feature type="compositionally biased region" description="Low complexity" evidence="1">
    <location>
        <begin position="97"/>
        <end position="107"/>
    </location>
</feature>
<evidence type="ECO:0000313" key="3">
    <source>
        <dbReference type="EMBL" id="CAL8143663.1"/>
    </source>
</evidence>
<comment type="caution">
    <text evidence="3">The sequence shown here is derived from an EMBL/GenBank/DDBJ whole genome shotgun (WGS) entry which is preliminary data.</text>
</comment>
<dbReference type="EMBL" id="CAXLJM020000160">
    <property type="protein sequence ID" value="CAL8143663.1"/>
    <property type="molecule type" value="Genomic_DNA"/>
</dbReference>
<proteinExistence type="predicted"/>
<gene>
    <name evidence="3" type="ORF">ODALV1_LOCUS29791</name>
</gene>